<feature type="non-terminal residue" evidence="2">
    <location>
        <position position="131"/>
    </location>
</feature>
<proteinExistence type="predicted"/>
<keyword evidence="3" id="KW-1185">Reference proteome</keyword>
<comment type="caution">
    <text evidence="2">The sequence shown here is derived from an EMBL/GenBank/DDBJ whole genome shotgun (WGS) entry which is preliminary data.</text>
</comment>
<sequence length="131" mass="14829">MPSALGALVTHSLHHPFLYHYLLKCIPCITIPFIHSRRIPCAKSPIPEHLSHRDSPNEPSRTSQSFRNSKSFRRRSCNPKAVDTSLATQTRMSVIVRKVFIPHRSCHLQSRLRSSDATTTGFRLLLATSLT</sequence>
<organism evidence="2 3">
    <name type="scientific">Mycena citricolor</name>
    <dbReference type="NCBI Taxonomy" id="2018698"/>
    <lineage>
        <taxon>Eukaryota</taxon>
        <taxon>Fungi</taxon>
        <taxon>Dikarya</taxon>
        <taxon>Basidiomycota</taxon>
        <taxon>Agaricomycotina</taxon>
        <taxon>Agaricomycetes</taxon>
        <taxon>Agaricomycetidae</taxon>
        <taxon>Agaricales</taxon>
        <taxon>Marasmiineae</taxon>
        <taxon>Mycenaceae</taxon>
        <taxon>Mycena</taxon>
    </lineage>
</organism>
<evidence type="ECO:0000313" key="3">
    <source>
        <dbReference type="Proteomes" id="UP001295794"/>
    </source>
</evidence>
<dbReference type="EMBL" id="CAVNYO010000169">
    <property type="protein sequence ID" value="CAK5270657.1"/>
    <property type="molecule type" value="Genomic_DNA"/>
</dbReference>
<evidence type="ECO:0000256" key="1">
    <source>
        <dbReference type="SAM" id="MobiDB-lite"/>
    </source>
</evidence>
<gene>
    <name evidence="2" type="ORF">MYCIT1_LOCUS15254</name>
</gene>
<protein>
    <submittedName>
        <fullName evidence="2">Uncharacterized protein</fullName>
    </submittedName>
</protein>
<reference evidence="2" key="1">
    <citation type="submission" date="2023-11" db="EMBL/GenBank/DDBJ databases">
        <authorList>
            <person name="De Vega J J."/>
            <person name="De Vega J J."/>
        </authorList>
    </citation>
    <scope>NUCLEOTIDE SEQUENCE</scope>
</reference>
<dbReference type="Proteomes" id="UP001295794">
    <property type="component" value="Unassembled WGS sequence"/>
</dbReference>
<feature type="region of interest" description="Disordered" evidence="1">
    <location>
        <begin position="48"/>
        <end position="84"/>
    </location>
</feature>
<dbReference type="AlphaFoldDB" id="A0AAD2Q3P6"/>
<name>A0AAD2Q3P6_9AGAR</name>
<accession>A0AAD2Q3P6</accession>
<evidence type="ECO:0000313" key="2">
    <source>
        <dbReference type="EMBL" id="CAK5270657.1"/>
    </source>
</evidence>